<proteinExistence type="predicted"/>
<accession>A0A4R6UCZ6</accession>
<keyword evidence="2" id="KW-1185">Reference proteome</keyword>
<evidence type="ECO:0000313" key="1">
    <source>
        <dbReference type="EMBL" id="TDQ40974.1"/>
    </source>
</evidence>
<dbReference type="EMBL" id="SNYL01000014">
    <property type="protein sequence ID" value="TDQ40974.1"/>
    <property type="molecule type" value="Genomic_DNA"/>
</dbReference>
<gene>
    <name evidence="1" type="ORF">DFR43_11459</name>
</gene>
<protein>
    <submittedName>
        <fullName evidence="1">Uncharacterized protein</fullName>
    </submittedName>
</protein>
<dbReference type="AlphaFoldDB" id="A0A4R6UCZ6"/>
<comment type="caution">
    <text evidence="1">The sequence shown here is derived from an EMBL/GenBank/DDBJ whole genome shotgun (WGS) entry which is preliminary data.</text>
</comment>
<name>A0A4R6UCZ6_9BURK</name>
<reference evidence="1 2" key="1">
    <citation type="submission" date="2019-03" db="EMBL/GenBank/DDBJ databases">
        <title>Genomic Encyclopedia of Type Strains, Phase IV (KMG-IV): sequencing the most valuable type-strain genomes for metagenomic binning, comparative biology and taxonomic classification.</title>
        <authorList>
            <person name="Goeker M."/>
        </authorList>
    </citation>
    <scope>NUCLEOTIDE SEQUENCE [LARGE SCALE GENOMIC DNA]</scope>
    <source>
        <strain evidence="1 2">DSM 19605</strain>
    </source>
</reference>
<organism evidence="1 2">
    <name type="scientific">Tepidicella xavieri</name>
    <dbReference type="NCBI Taxonomy" id="360241"/>
    <lineage>
        <taxon>Bacteria</taxon>
        <taxon>Pseudomonadati</taxon>
        <taxon>Pseudomonadota</taxon>
        <taxon>Betaproteobacteria</taxon>
        <taxon>Burkholderiales</taxon>
        <taxon>Tepidicella</taxon>
    </lineage>
</organism>
<evidence type="ECO:0000313" key="2">
    <source>
        <dbReference type="Proteomes" id="UP000295510"/>
    </source>
</evidence>
<dbReference type="RefSeq" id="WP_017936984.1">
    <property type="nucleotide sequence ID" value="NZ_SNYL01000014.1"/>
</dbReference>
<dbReference type="OrthoDB" id="5677692at2"/>
<sequence length="106" mass="11807">MANPLGQAIDIERAERETLRWVLLTALWHARPYGALETLLAACAHDIPVRASAADIRRELGWLKAHGLVTIDERGPVWSAELTAHGMDVYEYRADAPAGIARPPRW</sequence>
<dbReference type="Proteomes" id="UP000295510">
    <property type="component" value="Unassembled WGS sequence"/>
</dbReference>